<protein>
    <submittedName>
        <fullName evidence="2">Uncharacterized protein</fullName>
    </submittedName>
</protein>
<dbReference type="Proteomes" id="UP000035720">
    <property type="component" value="Unassembled WGS sequence"/>
</dbReference>
<proteinExistence type="predicted"/>
<sequence>MSMTPGDDAPATDPTQPTEQPTEPAEEPTELAGSVPEGTAEELSVVAPVPTPADVASAIGANAAAPTPANGSTSEIERGL</sequence>
<dbReference type="EMBL" id="CAJC01000003">
    <property type="protein sequence ID" value="CCI51406.1"/>
    <property type="molecule type" value="Genomic_DNA"/>
</dbReference>
<keyword evidence="3" id="KW-1185">Reference proteome</keyword>
<evidence type="ECO:0000313" key="2">
    <source>
        <dbReference type="EMBL" id="CCI51406.1"/>
    </source>
</evidence>
<feature type="compositionally biased region" description="Low complexity" evidence="1">
    <location>
        <begin position="7"/>
        <end position="23"/>
    </location>
</feature>
<dbReference type="AlphaFoldDB" id="A0A077M2W2"/>
<evidence type="ECO:0000256" key="1">
    <source>
        <dbReference type="SAM" id="MobiDB-lite"/>
    </source>
</evidence>
<accession>A0A077M2W2</accession>
<evidence type="ECO:0000313" key="3">
    <source>
        <dbReference type="Proteomes" id="UP000035720"/>
    </source>
</evidence>
<dbReference type="STRING" id="1193518.BN13_1000002"/>
<gene>
    <name evidence="2" type="ORF">BN13_1000002</name>
</gene>
<organism evidence="2 3">
    <name type="scientific">Nostocoides jenkinsii Ben 74</name>
    <dbReference type="NCBI Taxonomy" id="1193518"/>
    <lineage>
        <taxon>Bacteria</taxon>
        <taxon>Bacillati</taxon>
        <taxon>Actinomycetota</taxon>
        <taxon>Actinomycetes</taxon>
        <taxon>Micrococcales</taxon>
        <taxon>Intrasporangiaceae</taxon>
        <taxon>Nostocoides</taxon>
    </lineage>
</organism>
<comment type="caution">
    <text evidence="2">The sequence shown here is derived from an EMBL/GenBank/DDBJ whole genome shotgun (WGS) entry which is preliminary data.</text>
</comment>
<feature type="region of interest" description="Disordered" evidence="1">
    <location>
        <begin position="1"/>
        <end position="44"/>
    </location>
</feature>
<dbReference type="RefSeq" id="WP_048547859.1">
    <property type="nucleotide sequence ID" value="NZ_HF571038.1"/>
</dbReference>
<name>A0A077M2W2_9MICO</name>
<reference evidence="2 3" key="1">
    <citation type="journal article" date="2013" name="ISME J.">
        <title>A metabolic model for members of the genus Tetrasphaera involved in enhanced biological phosphorus removal.</title>
        <authorList>
            <person name="Kristiansen R."/>
            <person name="Nguyen H.T.T."/>
            <person name="Saunders A.M."/>
            <person name="Nielsen J.L."/>
            <person name="Wimmer R."/>
            <person name="Le V.Q."/>
            <person name="McIlroy S.J."/>
            <person name="Petrovski S."/>
            <person name="Seviour R.J."/>
            <person name="Calteau A."/>
            <person name="Nielsen K.L."/>
            <person name="Nielsen P.H."/>
        </authorList>
    </citation>
    <scope>NUCLEOTIDE SEQUENCE [LARGE SCALE GENOMIC DNA]</scope>
    <source>
        <strain evidence="2 3">Ben 74</strain>
    </source>
</reference>